<name>A0A4P6L3G5_9BURK</name>
<dbReference type="EMBL" id="CP035913">
    <property type="protein sequence ID" value="QBE66120.1"/>
    <property type="molecule type" value="Genomic_DNA"/>
</dbReference>
<keyword evidence="2" id="KW-1185">Reference proteome</keyword>
<dbReference type="Proteomes" id="UP000290637">
    <property type="component" value="Chromosome"/>
</dbReference>
<dbReference type="RefSeq" id="WP_130189229.1">
    <property type="nucleotide sequence ID" value="NZ_CP035913.1"/>
</dbReference>
<evidence type="ECO:0000313" key="1">
    <source>
        <dbReference type="EMBL" id="QBE66120.1"/>
    </source>
</evidence>
<accession>A0A4P6L3G5</accession>
<proteinExistence type="predicted"/>
<dbReference type="KEGG" id="plue:EWM63_26645"/>
<organism evidence="1 2">
    <name type="scientific">Pseudoduganella lutea</name>
    <dbReference type="NCBI Taxonomy" id="321985"/>
    <lineage>
        <taxon>Bacteria</taxon>
        <taxon>Pseudomonadati</taxon>
        <taxon>Pseudomonadota</taxon>
        <taxon>Betaproteobacteria</taxon>
        <taxon>Burkholderiales</taxon>
        <taxon>Oxalobacteraceae</taxon>
        <taxon>Telluria group</taxon>
        <taxon>Pseudoduganella</taxon>
    </lineage>
</organism>
<sequence length="149" mass="16652">MLIHQDPQDDFLRHSAVLHVIPCKRRALRRLDLQSFVDIGGCDNIGPGVHGIYLGFFRGRTAMVDSLMSLLLRNQLTFIASQIIERFSGCLPGLFDPHKQVSSEQGIYVNFGAFCQLMCNSMLCGQGRNIVALRINSFSSVYFHGALFS</sequence>
<reference evidence="1 2" key="1">
    <citation type="submission" date="2019-02" db="EMBL/GenBank/DDBJ databases">
        <title>Draft Genome Sequences of Six Type Strains of the Genus Massilia.</title>
        <authorList>
            <person name="Miess H."/>
            <person name="Frediansyhah A."/>
            <person name="Gross H."/>
        </authorList>
    </citation>
    <scope>NUCLEOTIDE SEQUENCE [LARGE SCALE GENOMIC DNA]</scope>
    <source>
        <strain evidence="1 2">DSM 17473</strain>
    </source>
</reference>
<dbReference type="AlphaFoldDB" id="A0A4P6L3G5"/>
<evidence type="ECO:0000313" key="2">
    <source>
        <dbReference type="Proteomes" id="UP000290637"/>
    </source>
</evidence>
<protein>
    <submittedName>
        <fullName evidence="1">Uncharacterized protein</fullName>
    </submittedName>
</protein>
<gene>
    <name evidence="1" type="ORF">EWM63_26645</name>
</gene>